<feature type="transmembrane region" description="Helical" evidence="1">
    <location>
        <begin position="20"/>
        <end position="43"/>
    </location>
</feature>
<dbReference type="STRING" id="1802605.A3A61_02320"/>
<dbReference type="Proteomes" id="UP000177718">
    <property type="component" value="Unassembled WGS sequence"/>
</dbReference>
<dbReference type="PANTHER" id="PTHR37309">
    <property type="entry name" value="SLR0284 PROTEIN"/>
    <property type="match status" value="1"/>
</dbReference>
<feature type="transmembrane region" description="Helical" evidence="1">
    <location>
        <begin position="50"/>
        <end position="77"/>
    </location>
</feature>
<dbReference type="InterPro" id="IPR007165">
    <property type="entry name" value="Phage_holin_4_2"/>
</dbReference>
<accession>A0A1G1WXL8</accession>
<dbReference type="Pfam" id="PF04020">
    <property type="entry name" value="Phage_holin_4_2"/>
    <property type="match status" value="1"/>
</dbReference>
<name>A0A1G1WXL8_9BACT</name>
<dbReference type="AlphaFoldDB" id="A0A1G1WXL8"/>
<evidence type="ECO:0000256" key="1">
    <source>
        <dbReference type="SAM" id="Phobius"/>
    </source>
</evidence>
<proteinExistence type="predicted"/>
<keyword evidence="1" id="KW-0472">Membrane</keyword>
<sequence length="116" mass="12553">MLQTGINWLLSGLVVLSASYLLPGVHVGSFLTALVVALVLGVVNILVKPLVFVLTLPITLLTLGLFSFVINALMVVITEWLVPGFQVDGFLWAMLFSLTVSVLSTLVHTLFSNKEK</sequence>
<evidence type="ECO:0008006" key="4">
    <source>
        <dbReference type="Google" id="ProtNLM"/>
    </source>
</evidence>
<gene>
    <name evidence="2" type="ORF">A3A61_02320</name>
</gene>
<evidence type="ECO:0000313" key="3">
    <source>
        <dbReference type="Proteomes" id="UP000177718"/>
    </source>
</evidence>
<organism evidence="2 3">
    <name type="scientific">Candidatus Woykebacteria bacterium RIFCSPLOWO2_01_FULL_43_14</name>
    <dbReference type="NCBI Taxonomy" id="1802605"/>
    <lineage>
        <taxon>Bacteria</taxon>
        <taxon>Candidatus Woykeibacteriota</taxon>
    </lineage>
</organism>
<keyword evidence="1" id="KW-1133">Transmembrane helix</keyword>
<comment type="caution">
    <text evidence="2">The sequence shown here is derived from an EMBL/GenBank/DDBJ whole genome shotgun (WGS) entry which is preliminary data.</text>
</comment>
<evidence type="ECO:0000313" key="2">
    <source>
        <dbReference type="EMBL" id="OGY32506.1"/>
    </source>
</evidence>
<feature type="transmembrane region" description="Helical" evidence="1">
    <location>
        <begin position="89"/>
        <end position="111"/>
    </location>
</feature>
<reference evidence="2 3" key="1">
    <citation type="journal article" date="2016" name="Nat. Commun.">
        <title>Thousands of microbial genomes shed light on interconnected biogeochemical processes in an aquifer system.</title>
        <authorList>
            <person name="Anantharaman K."/>
            <person name="Brown C.T."/>
            <person name="Hug L.A."/>
            <person name="Sharon I."/>
            <person name="Castelle C.J."/>
            <person name="Probst A.J."/>
            <person name="Thomas B.C."/>
            <person name="Singh A."/>
            <person name="Wilkins M.J."/>
            <person name="Karaoz U."/>
            <person name="Brodie E.L."/>
            <person name="Williams K.H."/>
            <person name="Hubbard S.S."/>
            <person name="Banfield J.F."/>
        </authorList>
    </citation>
    <scope>NUCLEOTIDE SEQUENCE [LARGE SCALE GENOMIC DNA]</scope>
</reference>
<keyword evidence="1" id="KW-0812">Transmembrane</keyword>
<protein>
    <recommendedName>
        <fullName evidence="4">Phage holin family protein</fullName>
    </recommendedName>
</protein>
<dbReference type="EMBL" id="MHDB01000012">
    <property type="protein sequence ID" value="OGY32506.1"/>
    <property type="molecule type" value="Genomic_DNA"/>
</dbReference>
<dbReference type="PANTHER" id="PTHR37309:SF1">
    <property type="entry name" value="SLR0284 PROTEIN"/>
    <property type="match status" value="1"/>
</dbReference>